<dbReference type="PANTHER" id="PTHR43398:SF1">
    <property type="entry name" value="DOLICHOL-PHOSPHATE MANNOSYLTRANSFERASE SUBUNIT 1"/>
    <property type="match status" value="1"/>
</dbReference>
<evidence type="ECO:0000313" key="7">
    <source>
        <dbReference type="EMBL" id="PAY24884.1"/>
    </source>
</evidence>
<accession>A0A2A2WV67</accession>
<dbReference type="GO" id="GO:0004582">
    <property type="term" value="F:dolichyl-phosphate beta-D-mannosyltransferase activity"/>
    <property type="evidence" value="ECO:0007669"/>
    <property type="project" value="UniProtKB-EC"/>
</dbReference>
<gene>
    <name evidence="7" type="ORF">CEY15_01550</name>
</gene>
<dbReference type="OrthoDB" id="9810303at2"/>
<dbReference type="EC" id="2.4.1.83" evidence="2"/>
<dbReference type="Proteomes" id="UP000218810">
    <property type="component" value="Unassembled WGS sequence"/>
</dbReference>
<dbReference type="SUPFAM" id="SSF53448">
    <property type="entry name" value="Nucleotide-diphospho-sugar transferases"/>
    <property type="match status" value="1"/>
</dbReference>
<dbReference type="GO" id="GO:0016020">
    <property type="term" value="C:membrane"/>
    <property type="evidence" value="ECO:0007669"/>
    <property type="project" value="GOC"/>
</dbReference>
<dbReference type="GO" id="GO:0009247">
    <property type="term" value="P:glycolipid biosynthetic process"/>
    <property type="evidence" value="ECO:0007669"/>
    <property type="project" value="TreeGrafter"/>
</dbReference>
<dbReference type="Gene3D" id="3.90.550.10">
    <property type="entry name" value="Spore Coat Polysaccharide Biosynthesis Protein SpsA, Chain A"/>
    <property type="match status" value="1"/>
</dbReference>
<feature type="domain" description="Glycosyltransferase 2-like" evidence="6">
    <location>
        <begin position="18"/>
        <end position="184"/>
    </location>
</feature>
<dbReference type="Pfam" id="PF00535">
    <property type="entry name" value="Glycos_transf_2"/>
    <property type="match status" value="1"/>
</dbReference>
<evidence type="ECO:0000256" key="2">
    <source>
        <dbReference type="ARBA" id="ARBA00012704"/>
    </source>
</evidence>
<organism evidence="7 8">
    <name type="scientific">Dietzia natronolimnaea</name>
    <dbReference type="NCBI Taxonomy" id="161920"/>
    <lineage>
        <taxon>Bacteria</taxon>
        <taxon>Bacillati</taxon>
        <taxon>Actinomycetota</taxon>
        <taxon>Actinomycetes</taxon>
        <taxon>Mycobacteriales</taxon>
        <taxon>Dietziaceae</taxon>
        <taxon>Dietzia</taxon>
    </lineage>
</organism>
<evidence type="ECO:0000256" key="3">
    <source>
        <dbReference type="ARBA" id="ARBA00022676"/>
    </source>
</evidence>
<evidence type="ECO:0000256" key="4">
    <source>
        <dbReference type="ARBA" id="ARBA00022679"/>
    </source>
</evidence>
<dbReference type="AlphaFoldDB" id="A0A2A2WV67"/>
<dbReference type="CDD" id="cd06442">
    <property type="entry name" value="DPM1_like"/>
    <property type="match status" value="1"/>
</dbReference>
<evidence type="ECO:0000259" key="6">
    <source>
        <dbReference type="Pfam" id="PF00535"/>
    </source>
</evidence>
<dbReference type="InterPro" id="IPR001173">
    <property type="entry name" value="Glyco_trans_2-like"/>
</dbReference>
<reference evidence="8" key="1">
    <citation type="submission" date="2017-09" db="EMBL/GenBank/DDBJ databases">
        <authorList>
            <person name="Zhang Y."/>
            <person name="Huang X."/>
            <person name="Liu J."/>
            <person name="Lu L."/>
            <person name="Peng K."/>
        </authorList>
    </citation>
    <scope>NUCLEOTIDE SEQUENCE [LARGE SCALE GENOMIC DNA]</scope>
    <source>
        <strain evidence="8">S-XJ-1</strain>
    </source>
</reference>
<comment type="similarity">
    <text evidence="1">Belongs to the glycosyltransferase 2 family.</text>
</comment>
<dbReference type="InterPro" id="IPR039528">
    <property type="entry name" value="DPM1-like"/>
</dbReference>
<evidence type="ECO:0000256" key="5">
    <source>
        <dbReference type="ARBA" id="ARBA00050499"/>
    </source>
</evidence>
<dbReference type="FunFam" id="3.90.550.10:FF:000122">
    <property type="entry name" value="Dolichol-phosphate mannosyltransferase subunit 1"/>
    <property type="match status" value="1"/>
</dbReference>
<keyword evidence="4 7" id="KW-0808">Transferase</keyword>
<comment type="catalytic activity">
    <reaction evidence="5">
        <text>a di-trans,poly-cis-dolichyl phosphate + GDP-alpha-D-mannose = a di-trans,poly-cis-dolichyl beta-D-mannosyl phosphate + GDP</text>
        <dbReference type="Rhea" id="RHEA:21184"/>
        <dbReference type="Rhea" id="RHEA-COMP:19498"/>
        <dbReference type="Rhea" id="RHEA-COMP:19501"/>
        <dbReference type="ChEBI" id="CHEBI:57527"/>
        <dbReference type="ChEBI" id="CHEBI:57683"/>
        <dbReference type="ChEBI" id="CHEBI:58189"/>
        <dbReference type="ChEBI" id="CHEBI:58211"/>
        <dbReference type="EC" id="2.4.1.83"/>
    </reaction>
</comment>
<evidence type="ECO:0000256" key="1">
    <source>
        <dbReference type="ARBA" id="ARBA00006739"/>
    </source>
</evidence>
<comment type="caution">
    <text evidence="7">The sequence shown here is derived from an EMBL/GenBank/DDBJ whole genome shotgun (WGS) entry which is preliminary data.</text>
</comment>
<keyword evidence="8" id="KW-1185">Reference proteome</keyword>
<keyword evidence="3 7" id="KW-0328">Glycosyltransferase</keyword>
<proteinExistence type="inferred from homology"/>
<dbReference type="PANTHER" id="PTHR43398">
    <property type="entry name" value="DOLICHOL-PHOSPHATE MANNOSYLTRANSFERASE SUBUNIT 1"/>
    <property type="match status" value="1"/>
</dbReference>
<name>A0A2A2WV67_9ACTN</name>
<protein>
    <recommendedName>
        <fullName evidence="2">dolichyl-phosphate beta-D-mannosyltransferase</fullName>
        <ecNumber evidence="2">2.4.1.83</ecNumber>
    </recommendedName>
</protein>
<dbReference type="EMBL" id="NTGA01000002">
    <property type="protein sequence ID" value="PAY24884.1"/>
    <property type="molecule type" value="Genomic_DNA"/>
</dbReference>
<evidence type="ECO:0000313" key="8">
    <source>
        <dbReference type="Proteomes" id="UP000218810"/>
    </source>
</evidence>
<sequence>MTDPMAPPPAAASARTLVIIPTYDERENLPGVVERLLASAPDVAVLIADDNSPDGTGEVADRLAADDPRGRITVLHRAGKQGLGAAYIAGFRWGLERGYSVLVEMDADGSHPPERLPAMLAEIDAGADLVIGSRYVPGGSVENWPWQRHVISRGGNVYSRIMLGVGIKDITAGFRAYRSESLSRLDMDAIESKGYCFQIDMTWRLLNTGGTVVEVPITFTERTVGHSKMSESIFREAAVNVARWGWEKRRGQLRSLVRR</sequence>
<dbReference type="InterPro" id="IPR029044">
    <property type="entry name" value="Nucleotide-diphossugar_trans"/>
</dbReference>